<evidence type="ECO:0000313" key="2">
    <source>
        <dbReference type="WBParaSite" id="PTRK_0000984600.1"/>
    </source>
</evidence>
<name>A0A0N4ZMS9_PARTI</name>
<sequence length="200" mass="23076">MVHIILPTKSGCLFCGKFVPTKLLTVHIESHIIYSKYCCSECNFECYDDMAFLDHASETFHLPKHTENLYIPYLINVLSNIIEYAYTKDINFINPSFKVSRKQRDDIKGTSIHLQSHISCLLCKSKVQCIDISNHIKSHLNFLNLLNIHDGENKFNVINGQIHNDGLIKCTLKTIEDDFMFAARFGISSLLESDYEIKYF</sequence>
<dbReference type="AlphaFoldDB" id="A0A0N4ZMS9"/>
<proteinExistence type="predicted"/>
<organism evidence="1 2">
    <name type="scientific">Parastrongyloides trichosuri</name>
    <name type="common">Possum-specific nematode worm</name>
    <dbReference type="NCBI Taxonomy" id="131310"/>
    <lineage>
        <taxon>Eukaryota</taxon>
        <taxon>Metazoa</taxon>
        <taxon>Ecdysozoa</taxon>
        <taxon>Nematoda</taxon>
        <taxon>Chromadorea</taxon>
        <taxon>Rhabditida</taxon>
        <taxon>Tylenchina</taxon>
        <taxon>Panagrolaimomorpha</taxon>
        <taxon>Strongyloidoidea</taxon>
        <taxon>Strongyloididae</taxon>
        <taxon>Parastrongyloides</taxon>
    </lineage>
</organism>
<dbReference type="WBParaSite" id="PTRK_0000984600.1">
    <property type="protein sequence ID" value="PTRK_0000984600.1"/>
    <property type="gene ID" value="PTRK_0000984600"/>
</dbReference>
<dbReference type="Proteomes" id="UP000038045">
    <property type="component" value="Unplaced"/>
</dbReference>
<accession>A0A0N4ZMS9</accession>
<keyword evidence="1" id="KW-1185">Reference proteome</keyword>
<protein>
    <submittedName>
        <fullName evidence="2">C2H2-type domain-containing protein</fullName>
    </submittedName>
</protein>
<reference evidence="2" key="1">
    <citation type="submission" date="2017-02" db="UniProtKB">
        <authorList>
            <consortium name="WormBaseParasite"/>
        </authorList>
    </citation>
    <scope>IDENTIFICATION</scope>
</reference>
<evidence type="ECO:0000313" key="1">
    <source>
        <dbReference type="Proteomes" id="UP000038045"/>
    </source>
</evidence>